<dbReference type="EMBL" id="CM046118">
    <property type="protein sequence ID" value="KAI8438619.1"/>
    <property type="molecule type" value="Genomic_DNA"/>
</dbReference>
<reference evidence="1 2" key="1">
    <citation type="journal article" date="2022" name="Genome Biol. Evol.">
        <title>The Spruce Budworm Genome: Reconstructing the Evolutionary History of Antifreeze Proteins.</title>
        <authorList>
            <person name="Beliveau C."/>
            <person name="Gagne P."/>
            <person name="Picq S."/>
            <person name="Vernygora O."/>
            <person name="Keeling C.I."/>
            <person name="Pinkney K."/>
            <person name="Doucet D."/>
            <person name="Wen F."/>
            <person name="Johnston J.S."/>
            <person name="Maaroufi H."/>
            <person name="Boyle B."/>
            <person name="Laroche J."/>
            <person name="Dewar K."/>
            <person name="Juretic N."/>
            <person name="Blackburn G."/>
            <person name="Nisole A."/>
            <person name="Brunet B."/>
            <person name="Brandao M."/>
            <person name="Lumley L."/>
            <person name="Duan J."/>
            <person name="Quan G."/>
            <person name="Lucarotti C.J."/>
            <person name="Roe A.D."/>
            <person name="Sperling F.A.H."/>
            <person name="Levesque R.C."/>
            <person name="Cusson M."/>
        </authorList>
    </citation>
    <scope>NUCLEOTIDE SEQUENCE [LARGE SCALE GENOMIC DNA]</scope>
    <source>
        <strain evidence="1">Glfc:IPQL:Cfum</strain>
    </source>
</reference>
<protein>
    <submittedName>
        <fullName evidence="1">Uncharacterized protein</fullName>
    </submittedName>
</protein>
<accession>A0ACC0KQ13</accession>
<dbReference type="Proteomes" id="UP001064048">
    <property type="component" value="Chromosome 18"/>
</dbReference>
<comment type="caution">
    <text evidence="1">The sequence shown here is derived from an EMBL/GenBank/DDBJ whole genome shotgun (WGS) entry which is preliminary data.</text>
</comment>
<sequence>MEPTASRAPCRRPPSRCPPAPLSPPQPPKPKQLQYGRAAVSASSDSASFRLCICSMEPTASRAPCRRLPSRCPPAPLSPPPPLNPSSTIRQSSTNSIESTVSQAAVALPPAPLSQPQPPKPKQLQYGRAAVSASSDSASFRFCICSMEPTASRAPCRRLPSRCPPAPLSPAHHHSYNNPSSTIRQSSSECQWSWSQANSIDRAVSHAAIVLPSCVLHADITISLSIMRTGNLDRLLLLTEANCGGQPRPPRLLPSLRSSAEAATKHTAVHTNQRANSATQTRAESKSKRKKAPPLPEVSAQDAWRVPRLCRIYAPKMELPRTRTTSPSPPRHSVSPELQPLPRGSHGRLKETLKSWKKHEQPKENIDMNGTPAPTFSVKHEKKKKIRDEDSSLFSPASSAAVSALPVQRAHAHEQERGDQRCHHQH</sequence>
<evidence type="ECO:0000313" key="1">
    <source>
        <dbReference type="EMBL" id="KAI8438619.1"/>
    </source>
</evidence>
<keyword evidence="2" id="KW-1185">Reference proteome</keyword>
<gene>
    <name evidence="1" type="ORF">MSG28_011057</name>
</gene>
<proteinExistence type="predicted"/>
<organism evidence="1 2">
    <name type="scientific">Choristoneura fumiferana</name>
    <name type="common">Spruce budworm moth</name>
    <name type="synonym">Archips fumiferana</name>
    <dbReference type="NCBI Taxonomy" id="7141"/>
    <lineage>
        <taxon>Eukaryota</taxon>
        <taxon>Metazoa</taxon>
        <taxon>Ecdysozoa</taxon>
        <taxon>Arthropoda</taxon>
        <taxon>Hexapoda</taxon>
        <taxon>Insecta</taxon>
        <taxon>Pterygota</taxon>
        <taxon>Neoptera</taxon>
        <taxon>Endopterygota</taxon>
        <taxon>Lepidoptera</taxon>
        <taxon>Glossata</taxon>
        <taxon>Ditrysia</taxon>
        <taxon>Tortricoidea</taxon>
        <taxon>Tortricidae</taxon>
        <taxon>Tortricinae</taxon>
        <taxon>Choristoneura</taxon>
    </lineage>
</organism>
<evidence type="ECO:0000313" key="2">
    <source>
        <dbReference type="Proteomes" id="UP001064048"/>
    </source>
</evidence>
<name>A0ACC0KQ13_CHOFU</name>